<evidence type="ECO:0000313" key="3">
    <source>
        <dbReference type="Proteomes" id="UP001470230"/>
    </source>
</evidence>
<proteinExistence type="predicted"/>
<organism evidence="2 3">
    <name type="scientific">Tritrichomonas musculus</name>
    <dbReference type="NCBI Taxonomy" id="1915356"/>
    <lineage>
        <taxon>Eukaryota</taxon>
        <taxon>Metamonada</taxon>
        <taxon>Parabasalia</taxon>
        <taxon>Tritrichomonadida</taxon>
        <taxon>Tritrichomonadidae</taxon>
        <taxon>Tritrichomonas</taxon>
    </lineage>
</organism>
<feature type="compositionally biased region" description="Polar residues" evidence="1">
    <location>
        <begin position="927"/>
        <end position="939"/>
    </location>
</feature>
<evidence type="ECO:0000313" key="2">
    <source>
        <dbReference type="EMBL" id="KAK8900557.1"/>
    </source>
</evidence>
<feature type="region of interest" description="Disordered" evidence="1">
    <location>
        <begin position="87"/>
        <end position="114"/>
    </location>
</feature>
<reference evidence="2 3" key="1">
    <citation type="submission" date="2024-04" db="EMBL/GenBank/DDBJ databases">
        <title>Tritrichomonas musculus Genome.</title>
        <authorList>
            <person name="Alves-Ferreira E."/>
            <person name="Grigg M."/>
            <person name="Lorenzi H."/>
            <person name="Galac M."/>
        </authorList>
    </citation>
    <scope>NUCLEOTIDE SEQUENCE [LARGE SCALE GENOMIC DNA]</scope>
    <source>
        <strain evidence="2 3">EAF2021</strain>
    </source>
</reference>
<sequence length="969" mass="111010">MTATAHPEQQQPIFICSVSTTSDIALKQFLTSSKTVFSQTQFICPMKSAIDLAIKGKPPVIKPIQGDVLNMPGNLLSLVVSNWLNSQLRKPPPKAPSKRPTSARKNIKANPSLDLTTGEPTVKGPFIVFILDYPRTVEQYQDVIVNYHAPIYCHLSIDSGPPLITDRKANTANLYQNISIELKQALQSELVFFDINMNLETPFEQQLRDIIPQLYSVFNGSNDYKSFYSDACYVTIPPYPEQPILMPILPAEKPGKNRLSDGTKGSAPMASAVLQMQPPLIHMDALKIVFKALVLSEINNFIKSSALPYFSTNFKHYAEKFPKFPLPASLAQDLAIRPNLKANEIFLMRNAADRNNMDYETIFRVLMKKKFEEVIGYKVTDRNVKEFLTLEILPNVIAHLSEEFSEFKAFEFGGKLLLAFYHKIPDNLPIHEFNDTYHLPTYCGFGKFYKEHGPYPSEPNDKNHPNDIGINVGRSDLFVEMDSDETKTTSTHYFCESGLRVVTYQPQIGNGYLEKLHFNLSYCQNERFSFILSQNPMPPSNEEEEEDSVETITSIRGVLSKNTEFFFDHSNEKVHFIIERKNIKIEFNITNQTVVISGLEGESHRIITSNGSLIRYTPLPTIYYPDGSISQLFRDDWRMVGSNGKGYVKRGDKWFYEPKYDTTSNTISTHFTTRKVTNRSDGFSIIEDDKDVTLAFPDGTKYNKNTKTFTCKKLPAVTVNNGSITVDFKEFVAVFGEKKDCSMTMKNQNCTVTFNEELRHLLIVFGQAGIAMTMIDLLTGSIAHVGSKRLVYYLSDEWKWILGKQLCSKKEIIQHFQEGDFIERVQPIEKIEREEIENIISNGHNPRLFIVDKDFDDFNVFELLDDNAFKTISEQSMNYSPKNTEKFQTLWFDTKPKSFREVIILPKITNEITQKVEKIMEEEKIIQDNNSKAKLSTTDPKWRDAEQKQEDEEEQMKKLYEKYEINLDA</sequence>
<comment type="caution">
    <text evidence="2">The sequence shown here is derived from an EMBL/GenBank/DDBJ whole genome shotgun (WGS) entry which is preliminary data.</text>
</comment>
<name>A0ABR2LCB5_9EUKA</name>
<keyword evidence="3" id="KW-1185">Reference proteome</keyword>
<protein>
    <submittedName>
        <fullName evidence="2">Uncharacterized protein</fullName>
    </submittedName>
</protein>
<gene>
    <name evidence="2" type="ORF">M9Y10_002884</name>
</gene>
<feature type="region of interest" description="Disordered" evidence="1">
    <location>
        <begin position="927"/>
        <end position="955"/>
    </location>
</feature>
<evidence type="ECO:0000256" key="1">
    <source>
        <dbReference type="SAM" id="MobiDB-lite"/>
    </source>
</evidence>
<accession>A0ABR2LCB5</accession>
<dbReference type="EMBL" id="JAPFFF010000001">
    <property type="protein sequence ID" value="KAK8900557.1"/>
    <property type="molecule type" value="Genomic_DNA"/>
</dbReference>
<dbReference type="Proteomes" id="UP001470230">
    <property type="component" value="Unassembled WGS sequence"/>
</dbReference>